<dbReference type="SUPFAM" id="SSF52540">
    <property type="entry name" value="P-loop containing nucleoside triphosphate hydrolases"/>
    <property type="match status" value="1"/>
</dbReference>
<keyword evidence="1" id="KW-0547">Nucleotide-binding</keyword>
<dbReference type="GO" id="GO:0004386">
    <property type="term" value="F:helicase activity"/>
    <property type="evidence" value="ECO:0007669"/>
    <property type="project" value="UniProtKB-KW"/>
</dbReference>
<sequence length="249" mass="28530">MSEEEDVPQMDFNPQLVMIAGESGSGKSASLRNLKNQPGWLYMGCEAGKRLPFRNTFEVVNITDPYSVYDGLTYVKDTPDKVGAIIDTTTFLMDMHESKYVLTAANTQTAWGQYAQYWKNLMQQYVAPLGKPVIMLAHVLDVYDEKNSEMKTSIPVKGALKNNGIEAYFSTVVMTRKMPLREIEEYKNDMLHIDEDDEMLGFKHCFQTRLTKKTVGTRIRSPMGLFQKNETFIDNDCQILLDHLKEFYS</sequence>
<keyword evidence="1" id="KW-0378">Hydrolase</keyword>
<dbReference type="EMBL" id="MN988517">
    <property type="protein sequence ID" value="QIG70528.1"/>
    <property type="molecule type" value="Genomic_DNA"/>
</dbReference>
<accession>A0A7S5R3I1</accession>
<keyword evidence="1" id="KW-0067">ATP-binding</keyword>
<name>A0A7S5R3I1_9CAUD</name>
<dbReference type="Pfam" id="PF13479">
    <property type="entry name" value="AAA_24"/>
    <property type="match status" value="1"/>
</dbReference>
<protein>
    <submittedName>
        <fullName evidence="1">NTP-binding helicase protein</fullName>
    </submittedName>
</protein>
<proteinExistence type="predicted"/>
<keyword evidence="1" id="KW-0347">Helicase</keyword>
<keyword evidence="2" id="KW-1185">Reference proteome</keyword>
<dbReference type="InterPro" id="IPR027417">
    <property type="entry name" value="P-loop_NTPase"/>
</dbReference>
<organism evidence="1 2">
    <name type="scientific">Rhizobium phage RHph_N38</name>
    <dbReference type="NCBI Taxonomy" id="2509750"/>
    <lineage>
        <taxon>Viruses</taxon>
        <taxon>Duplodnaviria</taxon>
        <taxon>Heunggongvirae</taxon>
        <taxon>Uroviricota</taxon>
        <taxon>Caudoviricetes</taxon>
        <taxon>Schitoviridae</taxon>
        <taxon>Demetervirinae</taxon>
        <taxon>Cyamitesvirus</taxon>
        <taxon>Cyamitesvirus N38</taxon>
    </lineage>
</organism>
<evidence type="ECO:0000313" key="1">
    <source>
        <dbReference type="EMBL" id="QIG70528.1"/>
    </source>
</evidence>
<evidence type="ECO:0000313" key="2">
    <source>
        <dbReference type="Proteomes" id="UP000617684"/>
    </source>
</evidence>
<reference evidence="1" key="1">
    <citation type="submission" date="2020-01" db="EMBL/GenBank/DDBJ databases">
        <title>Patterns of diversity and host range of bacteriophage communities associated with bean-nodulatin bacteria.</title>
        <authorList>
            <person name="Vann Cauwenberghe J."/>
            <person name="Santamaria R.I."/>
            <person name="Bustos P."/>
            <person name="Juarez S."/>
            <person name="Gonzalez V."/>
        </authorList>
    </citation>
    <scope>NUCLEOTIDE SEQUENCE</scope>
</reference>
<dbReference type="Proteomes" id="UP000617684">
    <property type="component" value="Segment"/>
</dbReference>
<gene>
    <name evidence="1" type="ORF">EVB89_065</name>
</gene>